<feature type="compositionally biased region" description="Low complexity" evidence="1">
    <location>
        <begin position="7"/>
        <end position="25"/>
    </location>
</feature>
<evidence type="ECO:0000256" key="1">
    <source>
        <dbReference type="SAM" id="MobiDB-lite"/>
    </source>
</evidence>
<proteinExistence type="predicted"/>
<comment type="caution">
    <text evidence="2">The sequence shown here is derived from an EMBL/GenBank/DDBJ whole genome shotgun (WGS) entry which is preliminary data.</text>
</comment>
<gene>
    <name evidence="2" type="ORF">Glove_283g141</name>
</gene>
<dbReference type="AlphaFoldDB" id="A0A397I328"/>
<sequence length="226" mass="24974">MSEISTAAAQYSARSNRSSRSNCNNPHVMRNRKKNNIKVESVPYHRPSSQPPAITSIITSITTPVVATPTVPIPTTTIPINSLTTTTTTTTTSTSISTTPLKACPKCKESANYMKVLNKGVGKIEGLVKNLKKVTTQDGIKEEELNHEGLSKNERNSRIDFSEMSLEALQTYVINWTSNISSNSNNYNINYNNNIIINNSINNSINNNNNNNMMKFSPLKKSTSFK</sequence>
<evidence type="ECO:0000313" key="2">
    <source>
        <dbReference type="EMBL" id="RHZ69552.1"/>
    </source>
</evidence>
<dbReference type="OrthoDB" id="2412221at2759"/>
<accession>A0A397I328</accession>
<evidence type="ECO:0000313" key="3">
    <source>
        <dbReference type="Proteomes" id="UP000266861"/>
    </source>
</evidence>
<keyword evidence="3" id="KW-1185">Reference proteome</keyword>
<organism evidence="2 3">
    <name type="scientific">Diversispora epigaea</name>
    <dbReference type="NCBI Taxonomy" id="1348612"/>
    <lineage>
        <taxon>Eukaryota</taxon>
        <taxon>Fungi</taxon>
        <taxon>Fungi incertae sedis</taxon>
        <taxon>Mucoromycota</taxon>
        <taxon>Glomeromycotina</taxon>
        <taxon>Glomeromycetes</taxon>
        <taxon>Diversisporales</taxon>
        <taxon>Diversisporaceae</taxon>
        <taxon>Diversispora</taxon>
    </lineage>
</organism>
<dbReference type="EMBL" id="PQFF01000259">
    <property type="protein sequence ID" value="RHZ69552.1"/>
    <property type="molecule type" value="Genomic_DNA"/>
</dbReference>
<dbReference type="Proteomes" id="UP000266861">
    <property type="component" value="Unassembled WGS sequence"/>
</dbReference>
<feature type="region of interest" description="Disordered" evidence="1">
    <location>
        <begin position="1"/>
        <end position="36"/>
    </location>
</feature>
<protein>
    <submittedName>
        <fullName evidence="2">Uncharacterized protein</fullName>
    </submittedName>
</protein>
<reference evidence="2 3" key="1">
    <citation type="submission" date="2018-08" db="EMBL/GenBank/DDBJ databases">
        <title>Genome and evolution of the arbuscular mycorrhizal fungus Diversispora epigaea (formerly Glomus versiforme) and its bacterial endosymbionts.</title>
        <authorList>
            <person name="Sun X."/>
            <person name="Fei Z."/>
            <person name="Harrison M."/>
        </authorList>
    </citation>
    <scope>NUCLEOTIDE SEQUENCE [LARGE SCALE GENOMIC DNA]</scope>
    <source>
        <strain evidence="2 3">IT104</strain>
    </source>
</reference>
<name>A0A397I328_9GLOM</name>